<dbReference type="Proteomes" id="UP000198641">
    <property type="component" value="Unassembled WGS sequence"/>
</dbReference>
<sequence length="79" mass="8166">MKTEMRALTIIALATALLLAGCGQKGPLYMPADRQGDNAAMVSEQASEKPSKTANGDSNDQAGDNMPADTAPDAPEDES</sequence>
<keyword evidence="4" id="KW-0564">Palmitate</keyword>
<evidence type="ECO:0000256" key="1">
    <source>
        <dbReference type="ARBA" id="ARBA00004459"/>
    </source>
</evidence>
<dbReference type="NCBIfam" id="NF047847">
    <property type="entry name" value="SS_mature_LptM"/>
    <property type="match status" value="1"/>
</dbReference>
<dbReference type="EMBL" id="FNCI01000009">
    <property type="protein sequence ID" value="SDG31527.1"/>
    <property type="molecule type" value="Genomic_DNA"/>
</dbReference>
<keyword evidence="9" id="KW-1185">Reference proteome</keyword>
<dbReference type="STRING" id="284577.SAMN05216571_10972"/>
<evidence type="ECO:0000256" key="5">
    <source>
        <dbReference type="ARBA" id="ARBA00023237"/>
    </source>
</evidence>
<proteinExistence type="predicted"/>
<accession>A0A1G7T837</accession>
<protein>
    <submittedName>
        <fullName evidence="8">Predicted small lipoprotein YifL</fullName>
    </submittedName>
</protein>
<keyword evidence="5" id="KW-0998">Cell outer membrane</keyword>
<reference evidence="8 9" key="1">
    <citation type="submission" date="2016-10" db="EMBL/GenBank/DDBJ databases">
        <authorList>
            <person name="de Groot N.N."/>
        </authorList>
    </citation>
    <scope>NUCLEOTIDE SEQUENCE [LARGE SCALE GENOMIC DNA]</scope>
    <source>
        <strain evidence="8 9">BH539</strain>
    </source>
</reference>
<keyword evidence="3" id="KW-0472">Membrane</keyword>
<comment type="subcellular location">
    <subcellularLocation>
        <location evidence="1">Cell outer membrane</location>
        <topology evidence="1">Lipid-anchor</topology>
    </subcellularLocation>
</comment>
<evidence type="ECO:0000313" key="9">
    <source>
        <dbReference type="Proteomes" id="UP000198641"/>
    </source>
</evidence>
<feature type="region of interest" description="Disordered" evidence="7">
    <location>
        <begin position="33"/>
        <end position="79"/>
    </location>
</feature>
<evidence type="ECO:0000256" key="2">
    <source>
        <dbReference type="ARBA" id="ARBA00022729"/>
    </source>
</evidence>
<organism evidence="8 9">
    <name type="scientific">Onishia taeanensis</name>
    <dbReference type="NCBI Taxonomy" id="284577"/>
    <lineage>
        <taxon>Bacteria</taxon>
        <taxon>Pseudomonadati</taxon>
        <taxon>Pseudomonadota</taxon>
        <taxon>Gammaproteobacteria</taxon>
        <taxon>Oceanospirillales</taxon>
        <taxon>Halomonadaceae</taxon>
        <taxon>Onishia</taxon>
    </lineage>
</organism>
<dbReference type="GO" id="GO:0009279">
    <property type="term" value="C:cell outer membrane"/>
    <property type="evidence" value="ECO:0007669"/>
    <property type="project" value="UniProtKB-SubCell"/>
</dbReference>
<evidence type="ECO:0000256" key="4">
    <source>
        <dbReference type="ARBA" id="ARBA00023139"/>
    </source>
</evidence>
<dbReference type="AlphaFoldDB" id="A0A1G7T837"/>
<dbReference type="InterPro" id="IPR032831">
    <property type="entry name" value="LptM_cons"/>
</dbReference>
<dbReference type="PROSITE" id="PS51257">
    <property type="entry name" value="PROKAR_LIPOPROTEIN"/>
    <property type="match status" value="1"/>
</dbReference>
<evidence type="ECO:0000313" key="8">
    <source>
        <dbReference type="EMBL" id="SDG31527.1"/>
    </source>
</evidence>
<feature type="compositionally biased region" description="Polar residues" evidence="7">
    <location>
        <begin position="52"/>
        <end position="62"/>
    </location>
</feature>
<keyword evidence="2" id="KW-0732">Signal</keyword>
<gene>
    <name evidence="8" type="ORF">SAMN05216571_10972</name>
</gene>
<dbReference type="Pfam" id="PF13627">
    <property type="entry name" value="LptM_cons"/>
    <property type="match status" value="1"/>
</dbReference>
<evidence type="ECO:0000256" key="6">
    <source>
        <dbReference type="ARBA" id="ARBA00023288"/>
    </source>
</evidence>
<keyword evidence="6 8" id="KW-0449">Lipoprotein</keyword>
<name>A0A1G7T837_9GAMM</name>
<evidence type="ECO:0000256" key="7">
    <source>
        <dbReference type="SAM" id="MobiDB-lite"/>
    </source>
</evidence>
<evidence type="ECO:0000256" key="3">
    <source>
        <dbReference type="ARBA" id="ARBA00023136"/>
    </source>
</evidence>